<proteinExistence type="predicted"/>
<dbReference type="InterPro" id="IPR016439">
    <property type="entry name" value="Lag1/Lac1-like"/>
</dbReference>
<gene>
    <name evidence="10" type="ORF">OTU49_017384</name>
</gene>
<feature type="transmembrane region" description="Helical" evidence="8">
    <location>
        <begin position="212"/>
        <end position="228"/>
    </location>
</feature>
<dbReference type="PANTHER" id="PTHR12560">
    <property type="entry name" value="LONGEVITY ASSURANCE FACTOR 1 LAG1"/>
    <property type="match status" value="1"/>
</dbReference>
<dbReference type="Gene3D" id="1.10.10.60">
    <property type="entry name" value="Homeodomain-like"/>
    <property type="match status" value="1"/>
</dbReference>
<reference evidence="10 11" key="1">
    <citation type="journal article" date="2024" name="BMC Genomics">
        <title>Genome assembly of redclaw crayfish (Cherax quadricarinatus) provides insights into its immune adaptation and hypoxia tolerance.</title>
        <authorList>
            <person name="Liu Z."/>
            <person name="Zheng J."/>
            <person name="Li H."/>
            <person name="Fang K."/>
            <person name="Wang S."/>
            <person name="He J."/>
            <person name="Zhou D."/>
            <person name="Weng S."/>
            <person name="Chi M."/>
            <person name="Gu Z."/>
            <person name="He J."/>
            <person name="Li F."/>
            <person name="Wang M."/>
        </authorList>
    </citation>
    <scope>NUCLEOTIDE SEQUENCE [LARGE SCALE GENOMIC DNA]</scope>
    <source>
        <strain evidence="10">ZL_2023a</strain>
    </source>
</reference>
<dbReference type="GO" id="GO:0050291">
    <property type="term" value="F:sphingosine N-acyltransferase activity"/>
    <property type="evidence" value="ECO:0007669"/>
    <property type="project" value="InterPro"/>
</dbReference>
<dbReference type="GO" id="GO:0016020">
    <property type="term" value="C:membrane"/>
    <property type="evidence" value="ECO:0007669"/>
    <property type="project" value="UniProtKB-SubCell"/>
</dbReference>
<protein>
    <recommendedName>
        <fullName evidence="9">TLC domain-containing protein</fullName>
    </recommendedName>
</protein>
<dbReference type="SMART" id="SM00724">
    <property type="entry name" value="TLC"/>
    <property type="match status" value="1"/>
</dbReference>
<accession>A0AAW0Y342</accession>
<feature type="transmembrane region" description="Helical" evidence="8">
    <location>
        <begin position="183"/>
        <end position="200"/>
    </location>
</feature>
<dbReference type="PANTHER" id="PTHR12560:SF0">
    <property type="entry name" value="LD18904P"/>
    <property type="match status" value="1"/>
</dbReference>
<evidence type="ECO:0000313" key="10">
    <source>
        <dbReference type="EMBL" id="KAK8746389.1"/>
    </source>
</evidence>
<feature type="transmembrane region" description="Helical" evidence="8">
    <location>
        <begin position="136"/>
        <end position="158"/>
    </location>
</feature>
<comment type="pathway">
    <text evidence="2">Lipid metabolism; sphingolipid metabolism.</text>
</comment>
<dbReference type="PROSITE" id="PS50922">
    <property type="entry name" value="TLC"/>
    <property type="match status" value="1"/>
</dbReference>
<keyword evidence="6 7" id="KW-0472">Membrane</keyword>
<evidence type="ECO:0000259" key="9">
    <source>
        <dbReference type="PROSITE" id="PS50922"/>
    </source>
</evidence>
<dbReference type="EMBL" id="JARKIK010000018">
    <property type="protein sequence ID" value="KAK8746389.1"/>
    <property type="molecule type" value="Genomic_DNA"/>
</dbReference>
<feature type="transmembrane region" description="Helical" evidence="8">
    <location>
        <begin position="40"/>
        <end position="58"/>
    </location>
</feature>
<keyword evidence="5 8" id="KW-1133">Transmembrane helix</keyword>
<evidence type="ECO:0000256" key="1">
    <source>
        <dbReference type="ARBA" id="ARBA00004141"/>
    </source>
</evidence>
<feature type="transmembrane region" description="Helical" evidence="8">
    <location>
        <begin position="267"/>
        <end position="286"/>
    </location>
</feature>
<evidence type="ECO:0000256" key="4">
    <source>
        <dbReference type="ARBA" id="ARBA00022692"/>
    </source>
</evidence>
<evidence type="ECO:0000256" key="8">
    <source>
        <dbReference type="SAM" id="Phobius"/>
    </source>
</evidence>
<keyword evidence="11" id="KW-1185">Reference proteome</keyword>
<comment type="caution">
    <text evidence="10">The sequence shown here is derived from an EMBL/GenBank/DDBJ whole genome shotgun (WGS) entry which is preliminary data.</text>
</comment>
<comment type="pathway">
    <text evidence="3">Sphingolipid metabolism.</text>
</comment>
<comment type="subcellular location">
    <subcellularLocation>
        <location evidence="1">Membrane</location>
        <topology evidence="1">Multi-pass membrane protein</topology>
    </subcellularLocation>
</comment>
<keyword evidence="4 7" id="KW-0812">Transmembrane</keyword>
<dbReference type="InterPro" id="IPR006634">
    <property type="entry name" value="TLC-dom"/>
</dbReference>
<feature type="domain" description="TLC" evidence="9">
    <location>
        <begin position="131"/>
        <end position="336"/>
    </location>
</feature>
<evidence type="ECO:0000313" key="11">
    <source>
        <dbReference type="Proteomes" id="UP001445076"/>
    </source>
</evidence>
<dbReference type="GO" id="GO:0046513">
    <property type="term" value="P:ceramide biosynthetic process"/>
    <property type="evidence" value="ECO:0007669"/>
    <property type="project" value="InterPro"/>
</dbReference>
<dbReference type="AlphaFoldDB" id="A0AAW0Y342"/>
<evidence type="ECO:0000256" key="5">
    <source>
        <dbReference type="ARBA" id="ARBA00022989"/>
    </source>
</evidence>
<evidence type="ECO:0000256" key="3">
    <source>
        <dbReference type="ARBA" id="ARBA00004991"/>
    </source>
</evidence>
<dbReference type="Pfam" id="PF03798">
    <property type="entry name" value="TRAM_LAG1_CLN8"/>
    <property type="match status" value="1"/>
</dbReference>
<evidence type="ECO:0000256" key="7">
    <source>
        <dbReference type="PROSITE-ProRule" id="PRU00205"/>
    </source>
</evidence>
<organism evidence="10 11">
    <name type="scientific">Cherax quadricarinatus</name>
    <name type="common">Australian red claw crayfish</name>
    <dbReference type="NCBI Taxonomy" id="27406"/>
    <lineage>
        <taxon>Eukaryota</taxon>
        <taxon>Metazoa</taxon>
        <taxon>Ecdysozoa</taxon>
        <taxon>Arthropoda</taxon>
        <taxon>Crustacea</taxon>
        <taxon>Multicrustacea</taxon>
        <taxon>Malacostraca</taxon>
        <taxon>Eumalacostraca</taxon>
        <taxon>Eucarida</taxon>
        <taxon>Decapoda</taxon>
        <taxon>Pleocyemata</taxon>
        <taxon>Astacidea</taxon>
        <taxon>Parastacoidea</taxon>
        <taxon>Parastacidae</taxon>
        <taxon>Cherax</taxon>
    </lineage>
</organism>
<feature type="transmembrane region" description="Helical" evidence="8">
    <location>
        <begin position="306"/>
        <end position="328"/>
    </location>
</feature>
<evidence type="ECO:0000256" key="2">
    <source>
        <dbReference type="ARBA" id="ARBA00004760"/>
    </source>
</evidence>
<sequence>MAGTALSAWFWSESVWLPPGYTWDLLVHAQHFNYPKFYDVWTYPFLIAGAFIFLRYFVLTPFMFTPLAAALGVKDTRIRPPPPNAHLEALFRQYRSHTPVEEVRKAAHTAGWTERQVERWLRQRAMSARTTDLGKFCGLAWEVLYYMVYCVFGPLVLWDKPWFWDIRHCWYGFPEHDLDTDVWWYYMVALGFYWCMTITHTFQHRRKDSNQLFVHHILTIVLISFSWACNFVRIGTLVLVVHECADIPMLVAKMCKLCGRQSWMDSLFVVFLLLWLSTRTGIYPVWILRSTFFEAHVILNVWYPVYYIFNGMLLSLLLIHLGWTYLILRIVVRKLQNKQIDDVRSSTEYSADENDDDSCKKD</sequence>
<name>A0AAW0Y342_CHEQU</name>
<evidence type="ECO:0000256" key="6">
    <source>
        <dbReference type="ARBA" id="ARBA00023136"/>
    </source>
</evidence>
<dbReference type="PIRSF" id="PIRSF005225">
    <property type="entry name" value="LAG1_LAC1"/>
    <property type="match status" value="1"/>
</dbReference>
<dbReference type="Proteomes" id="UP001445076">
    <property type="component" value="Unassembled WGS sequence"/>
</dbReference>